<reference evidence="3" key="1">
    <citation type="submission" date="2019-02" db="EMBL/GenBank/DDBJ databases">
        <authorList>
            <person name="Gruber-Vodicka R. H."/>
            <person name="Seah K. B. B."/>
        </authorList>
    </citation>
    <scope>NUCLEOTIDE SEQUENCE</scope>
    <source>
        <strain evidence="3">BECK_BZ125</strain>
    </source>
</reference>
<feature type="domain" description="ATPase AAA-type core" evidence="1">
    <location>
        <begin position="222"/>
        <end position="316"/>
    </location>
</feature>
<evidence type="ECO:0000313" key="3">
    <source>
        <dbReference type="EMBL" id="VFK39269.1"/>
    </source>
</evidence>
<dbReference type="PANTHER" id="PTHR43581:SF2">
    <property type="entry name" value="EXCINUCLEASE ATPASE SUBUNIT"/>
    <property type="match status" value="1"/>
</dbReference>
<dbReference type="InterPro" id="IPR003959">
    <property type="entry name" value="ATPase_AAA_core"/>
</dbReference>
<dbReference type="EMBL" id="CAADFT010000004">
    <property type="protein sequence ID" value="VFK39269.1"/>
    <property type="molecule type" value="Genomic_DNA"/>
</dbReference>
<sequence length="427" mass="47762">MSVEHTSKLSQTKPEQNGALAFLQTKGIGPADELSLEPAKRLTLIAGDNGLGKTFLLDCAWWALTGLWADRPALPPLEKQAPKAEITFRIAGEGRAPEGKTTLSFDWPSLSWPRPKERPIIPGLIVYARVDDSFAVWDPARPAGSGDNESVYTSADVWDGKQGQIEGLIRDWVLWQSNPGKHPYETFIGVLEALSPPDLGPMRPGEPVRIPEDRRQIPTIEHRYGTIPIVHASAGVRRIITLAYLIVWAWNEHRIAAGHRRADPQKRIIVLVDEMEAHLHPKWQRMILPALLRVGGMLPLKPEAQFLVATHSPLVMVSAEPVFDDETDSLAHFELDEATGRVHLEKTDFIRFGEASSWLTSSVFGLKHARSKEAEFALEDAKALQKQDNPSDAEVAAISRRLVRYLAEDDKFWPRWIAFAEKYGVEL</sequence>
<feature type="domain" description="Rad50/SbcC-type AAA" evidence="2">
    <location>
        <begin position="24"/>
        <end position="67"/>
    </location>
</feature>
<dbReference type="GO" id="GO:0006302">
    <property type="term" value="P:double-strand break repair"/>
    <property type="evidence" value="ECO:0007669"/>
    <property type="project" value="InterPro"/>
</dbReference>
<dbReference type="PANTHER" id="PTHR43581">
    <property type="entry name" value="ATP/GTP PHOSPHATASE"/>
    <property type="match status" value="1"/>
</dbReference>
<dbReference type="AlphaFoldDB" id="A0A450YCK7"/>
<dbReference type="InterPro" id="IPR051396">
    <property type="entry name" value="Bact_Antivir_Def_Nuclease"/>
</dbReference>
<accession>A0A450YCK7</accession>
<dbReference type="GO" id="GO:0005524">
    <property type="term" value="F:ATP binding"/>
    <property type="evidence" value="ECO:0007669"/>
    <property type="project" value="InterPro"/>
</dbReference>
<proteinExistence type="predicted"/>
<organism evidence="3">
    <name type="scientific">Candidatus Kentrum sp. TC</name>
    <dbReference type="NCBI Taxonomy" id="2126339"/>
    <lineage>
        <taxon>Bacteria</taxon>
        <taxon>Pseudomonadati</taxon>
        <taxon>Pseudomonadota</taxon>
        <taxon>Gammaproteobacteria</taxon>
        <taxon>Candidatus Kentrum</taxon>
    </lineage>
</organism>
<name>A0A450YCK7_9GAMM</name>
<protein>
    <submittedName>
        <fullName evidence="3">AAA domain-containing protein, putative AbiEii toxin, Type IV TA system</fullName>
    </submittedName>
</protein>
<dbReference type="GO" id="GO:0016887">
    <property type="term" value="F:ATP hydrolysis activity"/>
    <property type="evidence" value="ECO:0007669"/>
    <property type="project" value="InterPro"/>
</dbReference>
<dbReference type="Pfam" id="PF13304">
    <property type="entry name" value="AAA_21"/>
    <property type="match status" value="1"/>
</dbReference>
<dbReference type="SUPFAM" id="SSF52540">
    <property type="entry name" value="P-loop containing nucleoside triphosphate hydrolases"/>
    <property type="match status" value="1"/>
</dbReference>
<gene>
    <name evidence="3" type="ORF">BECKTC1821E_GA0114239_100467</name>
</gene>
<dbReference type="InterPro" id="IPR027417">
    <property type="entry name" value="P-loop_NTPase"/>
</dbReference>
<evidence type="ECO:0000259" key="2">
    <source>
        <dbReference type="Pfam" id="PF13476"/>
    </source>
</evidence>
<dbReference type="Pfam" id="PF13476">
    <property type="entry name" value="AAA_23"/>
    <property type="match status" value="1"/>
</dbReference>
<evidence type="ECO:0000259" key="1">
    <source>
        <dbReference type="Pfam" id="PF13304"/>
    </source>
</evidence>
<dbReference type="Gene3D" id="3.40.50.300">
    <property type="entry name" value="P-loop containing nucleotide triphosphate hydrolases"/>
    <property type="match status" value="2"/>
</dbReference>
<dbReference type="InterPro" id="IPR038729">
    <property type="entry name" value="Rad50/SbcC_AAA"/>
</dbReference>